<dbReference type="Pfam" id="PF04972">
    <property type="entry name" value="BON"/>
    <property type="match status" value="1"/>
</dbReference>
<sequence>MFLSSFHDSNAFSFGLGSNLSARRAAIEAELRHLPNFSGNDIAVEIDGGCVVLTGSVDNQIDLYRALNVATDIAGADRVIFRVSHDPRLAA</sequence>
<proteinExistence type="predicted"/>
<dbReference type="Proteomes" id="UP001241472">
    <property type="component" value="Unassembled WGS sequence"/>
</dbReference>
<name>A0ABT9PX88_9HYPH</name>
<reference evidence="2 3" key="1">
    <citation type="submission" date="2023-07" db="EMBL/GenBank/DDBJ databases">
        <title>Sorghum-associated microbial communities from plants grown in Nebraska, USA.</title>
        <authorList>
            <person name="Schachtman D."/>
        </authorList>
    </citation>
    <scope>NUCLEOTIDE SEQUENCE [LARGE SCALE GENOMIC DNA]</scope>
    <source>
        <strain evidence="2 3">DS1307</strain>
    </source>
</reference>
<evidence type="ECO:0000259" key="1">
    <source>
        <dbReference type="PROSITE" id="PS50914"/>
    </source>
</evidence>
<dbReference type="RefSeq" id="WP_306836882.1">
    <property type="nucleotide sequence ID" value="NZ_JAUSRF010000011.1"/>
</dbReference>
<feature type="domain" description="BON" evidence="1">
    <location>
        <begin position="19"/>
        <end position="87"/>
    </location>
</feature>
<comment type="caution">
    <text evidence="2">The sequence shown here is derived from an EMBL/GenBank/DDBJ whole genome shotgun (WGS) entry which is preliminary data.</text>
</comment>
<accession>A0ABT9PX88</accession>
<keyword evidence="3" id="KW-1185">Reference proteome</keyword>
<dbReference type="PROSITE" id="PS50914">
    <property type="entry name" value="BON"/>
    <property type="match status" value="1"/>
</dbReference>
<gene>
    <name evidence="2" type="ORF">J2T09_003500</name>
</gene>
<dbReference type="Gene3D" id="3.30.1340.30">
    <property type="match status" value="1"/>
</dbReference>
<dbReference type="EMBL" id="JAUSRF010000011">
    <property type="protein sequence ID" value="MDP9838728.1"/>
    <property type="molecule type" value="Genomic_DNA"/>
</dbReference>
<evidence type="ECO:0000313" key="2">
    <source>
        <dbReference type="EMBL" id="MDP9838728.1"/>
    </source>
</evidence>
<protein>
    <submittedName>
        <fullName evidence="2">Osmotically-inducible protein OsmY</fullName>
    </submittedName>
</protein>
<evidence type="ECO:0000313" key="3">
    <source>
        <dbReference type="Proteomes" id="UP001241472"/>
    </source>
</evidence>
<organism evidence="2 3">
    <name type="scientific">Neorhizobium huautlense</name>
    <dbReference type="NCBI Taxonomy" id="67774"/>
    <lineage>
        <taxon>Bacteria</taxon>
        <taxon>Pseudomonadati</taxon>
        <taxon>Pseudomonadota</taxon>
        <taxon>Alphaproteobacteria</taxon>
        <taxon>Hyphomicrobiales</taxon>
        <taxon>Rhizobiaceae</taxon>
        <taxon>Rhizobium/Agrobacterium group</taxon>
        <taxon>Neorhizobium</taxon>
    </lineage>
</organism>
<dbReference type="InterPro" id="IPR007055">
    <property type="entry name" value="BON_dom"/>
</dbReference>